<keyword evidence="1" id="KW-0812">Transmembrane</keyword>
<keyword evidence="1" id="KW-0472">Membrane</keyword>
<evidence type="ECO:0000313" key="3">
    <source>
        <dbReference type="EMBL" id="GEO32223.1"/>
    </source>
</evidence>
<feature type="transmembrane region" description="Helical" evidence="1">
    <location>
        <begin position="63"/>
        <end position="84"/>
    </location>
</feature>
<evidence type="ECO:0000313" key="4">
    <source>
        <dbReference type="Proteomes" id="UP000321534"/>
    </source>
</evidence>
<dbReference type="RefSeq" id="WP_186815317.1">
    <property type="nucleotide sequence ID" value="NZ_BAAARO010000015.1"/>
</dbReference>
<proteinExistence type="predicted"/>
<dbReference type="Pfam" id="PF13559">
    <property type="entry name" value="DUF4129"/>
    <property type="match status" value="1"/>
</dbReference>
<reference evidence="3 4" key="1">
    <citation type="submission" date="2019-07" db="EMBL/GenBank/DDBJ databases">
        <title>Whole genome shotgun sequence of Terrabacter aerolatus NBRC 106305.</title>
        <authorList>
            <person name="Hosoyama A."/>
            <person name="Uohara A."/>
            <person name="Ohji S."/>
            <person name="Ichikawa N."/>
        </authorList>
    </citation>
    <scope>NUCLEOTIDE SEQUENCE [LARGE SCALE GENOMIC DNA]</scope>
    <source>
        <strain evidence="3 4">NBRC 106305</strain>
    </source>
</reference>
<gene>
    <name evidence="3" type="ORF">TAE01_40330</name>
</gene>
<evidence type="ECO:0000259" key="2">
    <source>
        <dbReference type="Pfam" id="PF13559"/>
    </source>
</evidence>
<dbReference type="EMBL" id="BJYX01000043">
    <property type="protein sequence ID" value="GEO32223.1"/>
    <property type="molecule type" value="Genomic_DNA"/>
</dbReference>
<feature type="domain" description="Protein-glutamine gamma-glutamyltransferase-like C-terminal" evidence="2">
    <location>
        <begin position="131"/>
        <end position="198"/>
    </location>
</feature>
<name>A0A512D6W5_9MICO</name>
<dbReference type="Proteomes" id="UP000321534">
    <property type="component" value="Unassembled WGS sequence"/>
</dbReference>
<accession>A0A512D6W5</accession>
<organism evidence="3 4">
    <name type="scientific">Terrabacter aerolatus</name>
    <dbReference type="NCBI Taxonomy" id="422442"/>
    <lineage>
        <taxon>Bacteria</taxon>
        <taxon>Bacillati</taxon>
        <taxon>Actinomycetota</taxon>
        <taxon>Actinomycetes</taxon>
        <taxon>Micrococcales</taxon>
        <taxon>Intrasporangiaceae</taxon>
        <taxon>Terrabacter</taxon>
    </lineage>
</organism>
<sequence length="228" mass="23682">MSTAASLPTGPPIDPGVEQARSWLAHELSSAAYADDRSPLQRFLDWLQEHQPGFDGQVPAPGWALPVVLVVLALVVVAILLVAVRRSPTVSRTGPGGGVLDEPRLTADGYRARAESALQRGDATAAAADAVRAVVAASAERTLLDDVPGRTAHEIGGVLAVVFPHEAGEVRIAADLFDRVVYGRATVVPDDARSVLDLDLRLRATRPVLTAVQSGRVTAAGASVGGAP</sequence>
<dbReference type="AlphaFoldDB" id="A0A512D6W5"/>
<evidence type="ECO:0000256" key="1">
    <source>
        <dbReference type="SAM" id="Phobius"/>
    </source>
</evidence>
<dbReference type="InterPro" id="IPR025403">
    <property type="entry name" value="TgpA-like_C"/>
</dbReference>
<protein>
    <recommendedName>
        <fullName evidence="2">Protein-glutamine gamma-glutamyltransferase-like C-terminal domain-containing protein</fullName>
    </recommendedName>
</protein>
<comment type="caution">
    <text evidence="3">The sequence shown here is derived from an EMBL/GenBank/DDBJ whole genome shotgun (WGS) entry which is preliminary data.</text>
</comment>
<keyword evidence="1" id="KW-1133">Transmembrane helix</keyword>
<keyword evidence="4" id="KW-1185">Reference proteome</keyword>